<organism evidence="1 2">
    <name type="scientific">Purpureocillium lilacinum</name>
    <name type="common">Paecilomyces lilacinus</name>
    <dbReference type="NCBI Taxonomy" id="33203"/>
    <lineage>
        <taxon>Eukaryota</taxon>
        <taxon>Fungi</taxon>
        <taxon>Dikarya</taxon>
        <taxon>Ascomycota</taxon>
        <taxon>Pezizomycotina</taxon>
        <taxon>Sordariomycetes</taxon>
        <taxon>Hypocreomycetidae</taxon>
        <taxon>Hypocreales</taxon>
        <taxon>Ophiocordycipitaceae</taxon>
        <taxon>Purpureocillium</taxon>
    </lineage>
</organism>
<comment type="caution">
    <text evidence="1">The sequence shown here is derived from an EMBL/GenBank/DDBJ whole genome shotgun (WGS) entry which is preliminary data.</text>
</comment>
<keyword evidence="2" id="KW-1185">Reference proteome</keyword>
<dbReference type="Proteomes" id="UP001638806">
    <property type="component" value="Unassembled WGS sequence"/>
</dbReference>
<dbReference type="EMBL" id="JBGNUJ010000002">
    <property type="protein sequence ID" value="KAL3965036.1"/>
    <property type="molecule type" value="Genomic_DNA"/>
</dbReference>
<name>A0ACC4EBA9_PURLI</name>
<gene>
    <name evidence="1" type="ORF">ACCO45_002040</name>
</gene>
<protein>
    <submittedName>
        <fullName evidence="1">Uncharacterized protein</fullName>
    </submittedName>
</protein>
<reference evidence="1" key="1">
    <citation type="submission" date="2024-12" db="EMBL/GenBank/DDBJ databases">
        <title>Comparative genomics and development of molecular markers within Purpureocillium lilacinum and among Purpureocillium species.</title>
        <authorList>
            <person name="Yeh Z.-Y."/>
            <person name="Ni N.-T."/>
            <person name="Lo P.-H."/>
            <person name="Mushyakhwo K."/>
            <person name="Lin C.-F."/>
            <person name="Nai Y.-S."/>
        </authorList>
    </citation>
    <scope>NUCLEOTIDE SEQUENCE</scope>
    <source>
        <strain evidence="1">NCHU-NPUST-175</strain>
    </source>
</reference>
<evidence type="ECO:0000313" key="1">
    <source>
        <dbReference type="EMBL" id="KAL3965036.1"/>
    </source>
</evidence>
<sequence length="330" mass="37389">MASRSRSRSLRSAHSPGRDRERYRSRTRSRSRSPTPRTRDSRSPTPRRSYDSRSHSRSRSPPPRRNGRYRSESRDRSRSRPRSWSRPRGRDSRDSRDRSRSPRPGGTKVRRAYPGDVARALGLPTPTQIVVERLSKNIREHHVREIFGRYGPIRDLDVPMNRTLSQNRGTAYILYEHQADAELALASLHEGEIDGSIPDGSQPASRLARCQHGPSRSPRLPRLPPAGGYNNNRRPSPGYSGPRDNAYRGPESYRGADSGGPRGGSRYRSRSYDSYSSRSRSRSVHRGGGRYDDGYRRRDSRSPAQQSYASYDRPGPRLAPAATTVEAARK</sequence>
<accession>A0ACC4EBA9</accession>
<proteinExistence type="predicted"/>
<evidence type="ECO:0000313" key="2">
    <source>
        <dbReference type="Proteomes" id="UP001638806"/>
    </source>
</evidence>